<name>A0A1N6GWA4_9RHOB</name>
<dbReference type="Pfam" id="PF04230">
    <property type="entry name" value="PS_pyruv_trans"/>
    <property type="match status" value="1"/>
</dbReference>
<dbReference type="InterPro" id="IPR007345">
    <property type="entry name" value="Polysacch_pyruvyl_Trfase"/>
</dbReference>
<dbReference type="RefSeq" id="WP_074256812.1">
    <property type="nucleotide sequence ID" value="NZ_FSRL01000001.1"/>
</dbReference>
<reference evidence="3" key="1">
    <citation type="submission" date="2016-11" db="EMBL/GenBank/DDBJ databases">
        <authorList>
            <person name="Varghese N."/>
            <person name="Submissions S."/>
        </authorList>
    </citation>
    <scope>NUCLEOTIDE SEQUENCE [LARGE SCALE GENOMIC DNA]</scope>
    <source>
        <strain evidence="3">DSM 29440</strain>
    </source>
</reference>
<dbReference type="EMBL" id="FSRL01000001">
    <property type="protein sequence ID" value="SIO11804.1"/>
    <property type="molecule type" value="Genomic_DNA"/>
</dbReference>
<dbReference type="OrthoDB" id="627944at2"/>
<gene>
    <name evidence="2" type="ORF">SAMN05444002_2842</name>
</gene>
<evidence type="ECO:0000313" key="3">
    <source>
        <dbReference type="Proteomes" id="UP000184932"/>
    </source>
</evidence>
<feature type="domain" description="Polysaccharide pyruvyl transferase" evidence="1">
    <location>
        <begin position="20"/>
        <end position="319"/>
    </location>
</feature>
<evidence type="ECO:0000259" key="1">
    <source>
        <dbReference type="Pfam" id="PF04230"/>
    </source>
</evidence>
<dbReference type="STRING" id="1217970.SAMN05444002_2842"/>
<sequence length="360" mass="41488">MTDLKAPPRVALVGGQWAQNVGNAFFNLGGKYVLDRVFGDGAVGFYQDQPNYRTLHNKFKGNPKTYVDFVSSLDIDYLVLQGPVLNGWLRQSWENAFRALRDRGTKVIFLSSAFFKFRDSEIQAVKAFLEEYPPALISTRDGRSYDILKDWLPAVPKYNGIDSGFFLNRCVAPFAVRKDVRYITKNFDRYPEPEILTEDPGPKFNTRQVEIAGRTLFLAVPKFLDRHAHKGKIRGYLADVFDRRRLPAEFDGMRIIRPEHRFFPHMTHKIYRQPNATASDEPWTYINLYGNAEFTLSDRVHACVATLAYGHPAMLFTPSPRSALFDRLRVGDLRERLVSLNLDLLRSEQEAEIEWLRSQI</sequence>
<keyword evidence="2" id="KW-0808">Transferase</keyword>
<proteinExistence type="predicted"/>
<protein>
    <submittedName>
        <fullName evidence="2">Polysaccharide pyruvyl transferase</fullName>
    </submittedName>
</protein>
<organism evidence="2 3">
    <name type="scientific">Vannielia litorea</name>
    <dbReference type="NCBI Taxonomy" id="1217970"/>
    <lineage>
        <taxon>Bacteria</taxon>
        <taxon>Pseudomonadati</taxon>
        <taxon>Pseudomonadota</taxon>
        <taxon>Alphaproteobacteria</taxon>
        <taxon>Rhodobacterales</taxon>
        <taxon>Paracoccaceae</taxon>
        <taxon>Vannielia</taxon>
    </lineage>
</organism>
<keyword evidence="3" id="KW-1185">Reference proteome</keyword>
<accession>A0A1N6GWA4</accession>
<dbReference type="AlphaFoldDB" id="A0A1N6GWA4"/>
<evidence type="ECO:0000313" key="2">
    <source>
        <dbReference type="EMBL" id="SIO11804.1"/>
    </source>
</evidence>
<dbReference type="Proteomes" id="UP000184932">
    <property type="component" value="Unassembled WGS sequence"/>
</dbReference>
<dbReference type="GO" id="GO:0016740">
    <property type="term" value="F:transferase activity"/>
    <property type="evidence" value="ECO:0007669"/>
    <property type="project" value="UniProtKB-KW"/>
</dbReference>